<dbReference type="InterPro" id="IPR055369">
    <property type="entry name" value="WH2_Lhr"/>
</dbReference>
<dbReference type="KEGG" id="agv:OJF2_25300"/>
<evidence type="ECO:0000259" key="10">
    <source>
        <dbReference type="PROSITE" id="PS51192"/>
    </source>
</evidence>
<dbReference type="InterPro" id="IPR055367">
    <property type="entry name" value="WH4_Lhr"/>
</dbReference>
<keyword evidence="13" id="KW-1185">Reference proteome</keyword>
<keyword evidence="6" id="KW-0238">DNA-binding</keyword>
<accession>A0A5B9W117</accession>
<keyword evidence="5" id="KW-0067">ATP-binding</keyword>
<reference evidence="12 13" key="1">
    <citation type="submission" date="2019-08" db="EMBL/GenBank/DDBJ databases">
        <title>Deep-cultivation of Planctomycetes and their phenomic and genomic characterization uncovers novel biology.</title>
        <authorList>
            <person name="Wiegand S."/>
            <person name="Jogler M."/>
            <person name="Boedeker C."/>
            <person name="Pinto D."/>
            <person name="Vollmers J."/>
            <person name="Rivas-Marin E."/>
            <person name="Kohn T."/>
            <person name="Peeters S.H."/>
            <person name="Heuer A."/>
            <person name="Rast P."/>
            <person name="Oberbeckmann S."/>
            <person name="Bunk B."/>
            <person name="Jeske O."/>
            <person name="Meyerdierks A."/>
            <person name="Storesund J.E."/>
            <person name="Kallscheuer N."/>
            <person name="Luecker S."/>
            <person name="Lage O.M."/>
            <person name="Pohl T."/>
            <person name="Merkel B.J."/>
            <person name="Hornburger P."/>
            <person name="Mueller R.-W."/>
            <person name="Bruemmer F."/>
            <person name="Labrenz M."/>
            <person name="Spormann A.M."/>
            <person name="Op den Camp H."/>
            <person name="Overmann J."/>
            <person name="Amann R."/>
            <person name="Jetten M.S.M."/>
            <person name="Mascher T."/>
            <person name="Medema M.H."/>
            <person name="Devos D.P."/>
            <person name="Kaster A.-K."/>
            <person name="Ovreas L."/>
            <person name="Rohde M."/>
            <person name="Galperin M.Y."/>
            <person name="Jogler C."/>
        </authorList>
    </citation>
    <scope>NUCLEOTIDE SEQUENCE [LARGE SCALE GENOMIC DNA]</scope>
    <source>
        <strain evidence="12 13">OJF2</strain>
    </source>
</reference>
<keyword evidence="1" id="KW-0547">Nucleotide-binding</keyword>
<feature type="domain" description="Helicase C-terminal" evidence="11">
    <location>
        <begin position="317"/>
        <end position="485"/>
    </location>
</feature>
<gene>
    <name evidence="12" type="ORF">OJF2_25300</name>
</gene>
<dbReference type="InterPro" id="IPR014001">
    <property type="entry name" value="Helicase_ATP-bd"/>
</dbReference>
<proteinExistence type="predicted"/>
<dbReference type="InterPro" id="IPR027417">
    <property type="entry name" value="P-loop_NTPase"/>
</dbReference>
<dbReference type="Pfam" id="PF23236">
    <property type="entry name" value="WHD_2nd_Lhr"/>
    <property type="match status" value="1"/>
</dbReference>
<evidence type="ECO:0000256" key="6">
    <source>
        <dbReference type="ARBA" id="ARBA00023125"/>
    </source>
</evidence>
<evidence type="ECO:0000259" key="11">
    <source>
        <dbReference type="PROSITE" id="PS51194"/>
    </source>
</evidence>
<dbReference type="InterPro" id="IPR036390">
    <property type="entry name" value="WH_DNA-bd_sf"/>
</dbReference>
<sequence length="1528" mass="165896">MLRDEGTDEGNGADEALDRFLPAVAGWFRENLGTPTLPQRLGWPEIAAGRNTLIVAPTGSGKTLAAFLAALDLLWRTPRREKGVRILYISPLKALNEDVRRNLGRPLEGILEHAEGLGSPLGRLSVATRSGDTPQAERARIVRKPPDILITTPESLHLMLTSRAREVLRGVSHVIVDEIHAVCGDKRGVFLALLLERLEALANDGRTPPVGAGSVRRPSEPRPARSPDGAGSHGKAPWAGGMIRIGLSATQRPLEEVARYLGGQRIVAGAKGGERRFEPRPVTIVDAGRRKTMDLKVLWPGADGGGPPGPPQTVWPAIADRLIALTEEHKSTIVFANNRRTVEKLTARLNEALEPGLVMEAEEPGGEDAHAAFRPHHGSLSLDERRATEEKLKSGELQAVISTASLELGIDMGDVDLVCQVESPGSVARGLQRVGRAGHVVHGVSKGRLIAKTPSDLLETAALARSMLSGDIEASRVPRACLDVLAQQVVACVAMDRWTVPELFDLVRGAYPFRDLPAEAMEQVLLMISGRFPTGTLRDLRARIVWDRIHNALAPLPGTAKLAIVGGGTIPDTGQFPVYLGEGGPRLGELDEEFVFERRVGETFALGNSLWRIASIDAQRVIVGPAEGRDAVMPFWRGESAPRTGELGEAVGRLTREIAGRIDDPSLPSWLEAECRLEPGAARQLVRYVGRQRRVAGAVPDDRTVLYETFRDQTGELGLAVLSPFGGRVHQGLKIALLARIRERFHVQASCLHGDDGLLIRLPQMDEPPLDLLGGLTPDEAERLIRLELPDTALFGLRFRQNAARALLMPRPDPAKRTPLWLQRLRAKDLLQVVGRFPEFPIVVETYRECLEHDLELPRLRALLAGIEDGSIRVAIRPAEVASPFASDLLFEFTPLYMYQWDEPRRGDRRAGGASVDEDLLDALLEAPAGATLLDPQAVGRVEGRLRRKGKAPRSVEEMAETLASLGDLAPSELVGPMERWLGELEAQGRASRIELEGTAESCLWIPAEEVALYRAAFGADGPDRDALDTVVGRFVRTHALVGLAELTRRYPVPPGMASDLLERWVESGALVRLAPASEDAEPRWADGGNLAEIRRLTVAMRRREGVAVAPEVFADFLVGRQGLDRPRSADPAGDLDAALDRLRGFAAPPAFWEEEILPRRVQGYRPGLLDELLARGDWLWRAAGGPDSVCVAFVPREFAGRWPAASTEELGGDGMRVLDALEAAGASFAVDLARRTGMEPSALRRELDALLRAGLVANDRFDPLRSGGASMVEALEAARSQGVGRRGGRRLRAASPEGRWSRLGQAGADDEGHRRAWIEALLDRYGVVAREMVEMDRWAPPWSELAPQLARAELRGELRRGYFVEGFSGVQYATEEAADELASLAGGRRSGRDVLVAASDPANLYGSGAPLDIPLLEGGTARLSRQPGSYLVLRGGRPVLIVEGHGRRLTGLASASRAEIDDALVHVAGLARSRQVFRVETYNGGPAIQSPIQGRLAELGFVRDFPRMTFYSAWAPPAPAEEGRGAS</sequence>
<dbReference type="InterPro" id="IPR013701">
    <property type="entry name" value="Lhr-like_DEAD/DEAH_assoc"/>
</dbReference>
<keyword evidence="4 12" id="KW-0347">Helicase</keyword>
<evidence type="ECO:0000313" key="12">
    <source>
        <dbReference type="EMBL" id="QEH33997.1"/>
    </source>
</evidence>
<dbReference type="InterPro" id="IPR052511">
    <property type="entry name" value="ATP-dep_Helicase"/>
</dbReference>
<keyword evidence="7" id="KW-0234">DNA repair</keyword>
<dbReference type="InterPro" id="IPR011545">
    <property type="entry name" value="DEAD/DEAH_box_helicase_dom"/>
</dbReference>
<name>A0A5B9W117_9BACT</name>
<dbReference type="Pfam" id="PF08494">
    <property type="entry name" value="DEAD_assoc"/>
    <property type="match status" value="1"/>
</dbReference>
<dbReference type="SUPFAM" id="SSF52540">
    <property type="entry name" value="P-loop containing nucleoside triphosphate hydrolases"/>
    <property type="match status" value="1"/>
</dbReference>
<keyword evidence="2" id="KW-0227">DNA damage</keyword>
<evidence type="ECO:0000256" key="2">
    <source>
        <dbReference type="ARBA" id="ARBA00022763"/>
    </source>
</evidence>
<dbReference type="Pfam" id="PF23234">
    <property type="entry name" value="WHD_4th_Lhr"/>
    <property type="match status" value="1"/>
</dbReference>
<evidence type="ECO:0000256" key="1">
    <source>
        <dbReference type="ARBA" id="ARBA00022741"/>
    </source>
</evidence>
<dbReference type="Pfam" id="PF00270">
    <property type="entry name" value="DEAD"/>
    <property type="match status" value="1"/>
</dbReference>
<dbReference type="Pfam" id="PF23235">
    <property type="entry name" value="WHD_3rd_Lhr"/>
    <property type="match status" value="1"/>
</dbReference>
<dbReference type="SMART" id="SM00487">
    <property type="entry name" value="DEXDc"/>
    <property type="match status" value="1"/>
</dbReference>
<dbReference type="InterPro" id="IPR055368">
    <property type="entry name" value="WH3_Lhr"/>
</dbReference>
<dbReference type="GO" id="GO:0003677">
    <property type="term" value="F:DNA binding"/>
    <property type="evidence" value="ECO:0007669"/>
    <property type="project" value="UniProtKB-KW"/>
</dbReference>
<protein>
    <submittedName>
        <fullName evidence="12">Putative ATP-dependent helicase Lhr</fullName>
    </submittedName>
</protein>
<dbReference type="GO" id="GO:0016887">
    <property type="term" value="F:ATP hydrolysis activity"/>
    <property type="evidence" value="ECO:0007669"/>
    <property type="project" value="TreeGrafter"/>
</dbReference>
<evidence type="ECO:0000313" key="13">
    <source>
        <dbReference type="Proteomes" id="UP000324233"/>
    </source>
</evidence>
<keyword evidence="3" id="KW-0378">Hydrolase</keyword>
<dbReference type="RefSeq" id="WP_148593982.1">
    <property type="nucleotide sequence ID" value="NZ_CP042997.1"/>
</dbReference>
<dbReference type="PROSITE" id="PS51192">
    <property type="entry name" value="HELICASE_ATP_BIND_1"/>
    <property type="match status" value="1"/>
</dbReference>
<dbReference type="OrthoDB" id="9774462at2"/>
<evidence type="ECO:0000256" key="9">
    <source>
        <dbReference type="SAM" id="MobiDB-lite"/>
    </source>
</evidence>
<evidence type="ECO:0000256" key="4">
    <source>
        <dbReference type="ARBA" id="ARBA00022806"/>
    </source>
</evidence>
<feature type="region of interest" description="Disordered" evidence="9">
    <location>
        <begin position="205"/>
        <end position="237"/>
    </location>
</feature>
<dbReference type="InterPro" id="IPR001650">
    <property type="entry name" value="Helicase_C-like"/>
</dbReference>
<dbReference type="SUPFAM" id="SSF46785">
    <property type="entry name" value="Winged helix' DNA-binding domain"/>
    <property type="match status" value="1"/>
</dbReference>
<dbReference type="InterPro" id="IPR045628">
    <property type="entry name" value="Lhr_WH_dom"/>
</dbReference>
<evidence type="ECO:0000256" key="3">
    <source>
        <dbReference type="ARBA" id="ARBA00022801"/>
    </source>
</evidence>
<dbReference type="Proteomes" id="UP000324233">
    <property type="component" value="Chromosome"/>
</dbReference>
<dbReference type="EMBL" id="CP042997">
    <property type="protein sequence ID" value="QEH33997.1"/>
    <property type="molecule type" value="Genomic_DNA"/>
</dbReference>
<dbReference type="PROSITE" id="PS51194">
    <property type="entry name" value="HELICASE_CTER"/>
    <property type="match status" value="1"/>
</dbReference>
<keyword evidence="8" id="KW-0413">Isomerase</keyword>
<dbReference type="Gene3D" id="3.40.50.300">
    <property type="entry name" value="P-loop containing nucleotide triphosphate hydrolases"/>
    <property type="match status" value="2"/>
</dbReference>
<evidence type="ECO:0000256" key="5">
    <source>
        <dbReference type="ARBA" id="ARBA00022840"/>
    </source>
</evidence>
<dbReference type="Pfam" id="PF00271">
    <property type="entry name" value="Helicase_C"/>
    <property type="match status" value="1"/>
</dbReference>
<organism evidence="12 13">
    <name type="scientific">Aquisphaera giovannonii</name>
    <dbReference type="NCBI Taxonomy" id="406548"/>
    <lineage>
        <taxon>Bacteria</taxon>
        <taxon>Pseudomonadati</taxon>
        <taxon>Planctomycetota</taxon>
        <taxon>Planctomycetia</taxon>
        <taxon>Isosphaerales</taxon>
        <taxon>Isosphaeraceae</taxon>
        <taxon>Aquisphaera</taxon>
    </lineage>
</organism>
<dbReference type="GO" id="GO:0006281">
    <property type="term" value="P:DNA repair"/>
    <property type="evidence" value="ECO:0007669"/>
    <property type="project" value="UniProtKB-KW"/>
</dbReference>
<evidence type="ECO:0000256" key="7">
    <source>
        <dbReference type="ARBA" id="ARBA00023204"/>
    </source>
</evidence>
<dbReference type="Pfam" id="PF19306">
    <property type="entry name" value="WHD_Lhr"/>
    <property type="match status" value="1"/>
</dbReference>
<dbReference type="PANTHER" id="PTHR47962">
    <property type="entry name" value="ATP-DEPENDENT HELICASE LHR-RELATED-RELATED"/>
    <property type="match status" value="1"/>
</dbReference>
<evidence type="ECO:0000256" key="8">
    <source>
        <dbReference type="ARBA" id="ARBA00023235"/>
    </source>
</evidence>
<feature type="domain" description="Helicase ATP-binding" evidence="10">
    <location>
        <begin position="43"/>
        <end position="269"/>
    </location>
</feature>
<dbReference type="PANTHER" id="PTHR47962:SF5">
    <property type="entry name" value="ATP-DEPENDENT HELICASE LHR-RELATED"/>
    <property type="match status" value="1"/>
</dbReference>
<dbReference type="GO" id="GO:0005524">
    <property type="term" value="F:ATP binding"/>
    <property type="evidence" value="ECO:0007669"/>
    <property type="project" value="UniProtKB-KW"/>
</dbReference>
<dbReference type="SMART" id="SM00490">
    <property type="entry name" value="HELICc"/>
    <property type="match status" value="1"/>
</dbReference>
<dbReference type="GO" id="GO:0004386">
    <property type="term" value="F:helicase activity"/>
    <property type="evidence" value="ECO:0007669"/>
    <property type="project" value="UniProtKB-KW"/>
</dbReference>